<dbReference type="InterPro" id="IPR050596">
    <property type="entry name" value="AspAT/PAT-like"/>
</dbReference>
<dbReference type="PROSITE" id="PS00105">
    <property type="entry name" value="AA_TRANSFER_CLASS_1"/>
    <property type="match status" value="1"/>
</dbReference>
<proteinExistence type="inferred from homology"/>
<dbReference type="PANTHER" id="PTHR46383">
    <property type="entry name" value="ASPARTATE AMINOTRANSFERASE"/>
    <property type="match status" value="1"/>
</dbReference>
<evidence type="ECO:0000256" key="5">
    <source>
        <dbReference type="ARBA" id="ARBA00022679"/>
    </source>
</evidence>
<dbReference type="Pfam" id="PF00155">
    <property type="entry name" value="Aminotran_1_2"/>
    <property type="match status" value="1"/>
</dbReference>
<dbReference type="GO" id="GO:0030170">
    <property type="term" value="F:pyridoxal phosphate binding"/>
    <property type="evidence" value="ECO:0007669"/>
    <property type="project" value="InterPro"/>
</dbReference>
<evidence type="ECO:0000256" key="6">
    <source>
        <dbReference type="ARBA" id="ARBA00022898"/>
    </source>
</evidence>
<dbReference type="InterPro" id="IPR015421">
    <property type="entry name" value="PyrdxlP-dep_Trfase_major"/>
</dbReference>
<dbReference type="EMBL" id="CAJNAQ010000005">
    <property type="protein sequence ID" value="CAE6498453.1"/>
    <property type="molecule type" value="Genomic_DNA"/>
</dbReference>
<name>A0A812F3H0_9ARCH</name>
<dbReference type="InterPro" id="IPR004839">
    <property type="entry name" value="Aminotransferase_I/II_large"/>
</dbReference>
<comment type="cofactor">
    <cofactor evidence="1 7">
        <name>pyridoxal 5'-phosphate</name>
        <dbReference type="ChEBI" id="CHEBI:597326"/>
    </cofactor>
</comment>
<dbReference type="GO" id="GO:0008483">
    <property type="term" value="F:transaminase activity"/>
    <property type="evidence" value="ECO:0007669"/>
    <property type="project" value="UniProtKB-KW"/>
</dbReference>
<evidence type="ECO:0000256" key="1">
    <source>
        <dbReference type="ARBA" id="ARBA00001933"/>
    </source>
</evidence>
<comment type="caution">
    <text evidence="9">The sequence shown here is derived from an EMBL/GenBank/DDBJ whole genome shotgun (WGS) entry which is preliminary data.</text>
</comment>
<keyword evidence="4 7" id="KW-0032">Aminotransferase</keyword>
<dbReference type="Gene3D" id="3.90.1150.10">
    <property type="entry name" value="Aspartate Aminotransferase, domain 1"/>
    <property type="match status" value="1"/>
</dbReference>
<dbReference type="CDD" id="cd00609">
    <property type="entry name" value="AAT_like"/>
    <property type="match status" value="1"/>
</dbReference>
<keyword evidence="6" id="KW-0663">Pyridoxal phosphate</keyword>
<dbReference type="SUPFAM" id="SSF53383">
    <property type="entry name" value="PLP-dependent transferases"/>
    <property type="match status" value="1"/>
</dbReference>
<reference evidence="9" key="1">
    <citation type="submission" date="2021-02" db="EMBL/GenBank/DDBJ databases">
        <authorList>
            <person name="Han P."/>
        </authorList>
    </citation>
    <scope>NUCLEOTIDE SEQUENCE</scope>
    <source>
        <strain evidence="9">Candidatus Nitrosotenuis uzonensis 5A</strain>
    </source>
</reference>
<evidence type="ECO:0000259" key="8">
    <source>
        <dbReference type="Pfam" id="PF00155"/>
    </source>
</evidence>
<dbReference type="InterPro" id="IPR015424">
    <property type="entry name" value="PyrdxlP-dep_Trfase"/>
</dbReference>
<evidence type="ECO:0000256" key="4">
    <source>
        <dbReference type="ARBA" id="ARBA00022576"/>
    </source>
</evidence>
<organism evidence="9 10">
    <name type="scientific">Candidatus Nitrosotenuis uzonensis</name>
    <dbReference type="NCBI Taxonomy" id="1407055"/>
    <lineage>
        <taxon>Archaea</taxon>
        <taxon>Nitrososphaerota</taxon>
        <taxon>Candidatus Nitrosotenuis</taxon>
    </lineage>
</organism>
<keyword evidence="5 7" id="KW-0808">Transferase</keyword>
<evidence type="ECO:0000313" key="9">
    <source>
        <dbReference type="EMBL" id="CAE6498453.1"/>
    </source>
</evidence>
<dbReference type="AlphaFoldDB" id="A0A812F3H0"/>
<dbReference type="EC" id="2.6.1.-" evidence="7"/>
<dbReference type="InterPro" id="IPR015422">
    <property type="entry name" value="PyrdxlP-dep_Trfase_small"/>
</dbReference>
<dbReference type="PANTHER" id="PTHR46383:SF1">
    <property type="entry name" value="ASPARTATE AMINOTRANSFERASE"/>
    <property type="match status" value="1"/>
</dbReference>
<evidence type="ECO:0000256" key="2">
    <source>
        <dbReference type="ARBA" id="ARBA00007441"/>
    </source>
</evidence>
<feature type="domain" description="Aminotransferase class I/classII large" evidence="8">
    <location>
        <begin position="61"/>
        <end position="386"/>
    </location>
</feature>
<dbReference type="Proteomes" id="UP000655759">
    <property type="component" value="Unassembled WGS sequence"/>
</dbReference>
<accession>A0A812F3H0</accession>
<gene>
    <name evidence="9" type="ORF">NUZ5A_50789</name>
</gene>
<evidence type="ECO:0000256" key="7">
    <source>
        <dbReference type="RuleBase" id="RU000481"/>
    </source>
</evidence>
<evidence type="ECO:0000313" key="10">
    <source>
        <dbReference type="Proteomes" id="UP000655759"/>
    </source>
</evidence>
<comment type="subunit">
    <text evidence="3">Homodimer.</text>
</comment>
<dbReference type="GO" id="GO:0006520">
    <property type="term" value="P:amino acid metabolic process"/>
    <property type="evidence" value="ECO:0007669"/>
    <property type="project" value="InterPro"/>
</dbReference>
<dbReference type="Gene3D" id="3.40.640.10">
    <property type="entry name" value="Type I PLP-dependent aspartate aminotransferase-like (Major domain)"/>
    <property type="match status" value="1"/>
</dbReference>
<evidence type="ECO:0000256" key="3">
    <source>
        <dbReference type="ARBA" id="ARBA00011738"/>
    </source>
</evidence>
<dbReference type="InterPro" id="IPR004838">
    <property type="entry name" value="NHTrfase_class1_PyrdxlP-BS"/>
</dbReference>
<comment type="similarity">
    <text evidence="2 7">Belongs to the class-I pyridoxal-phosphate-dependent aminotransferase family.</text>
</comment>
<protein>
    <recommendedName>
        <fullName evidence="7">Aminotransferase</fullName>
        <ecNumber evidence="7">2.6.1.-</ecNumber>
    </recommendedName>
</protein>
<sequence>MDTVFMPAIPSFICMVKFVIDQQVEDIEMPENLKLNTFLKEFHSDCSHKECDFGYYGFAFGQSPFPVPKIMQDALAKNADKGQYAGSSGIPELKKAISDYNKRYFRLDVEPKDICVGPGTKELIYNLLELFHGTVILPTPAWLGYLPQIRFLRKNFHMLPSARKINPKDLEHLILRLHDRQKILILNNPNNPTGLLYSRLELEEIADVCRTYDVLVISDEIYAMTTYNISAFVSMAEIYPEGTFVTNGISKSHSAGGYRLGYVIFPKNTSETLQNFKKILATEYTATSTPIQHAAIAAFEESNEIDEYLSVTRAIHQIMGEYTYNTLLEVDGIKATKPEATFYLLANFNHFVPDFNTKKIYNSQQFSESLIVHPYHTAIVAGDSMVLERTDFSARLAFVDYNGAKAMQNYIASKPSTTSEKLEFVRQNAPRLVAGLNMLQRYILDLKKDTASIIAQKQSSHAQ</sequence>